<dbReference type="EMBL" id="MN739472">
    <property type="protein sequence ID" value="QHT06631.1"/>
    <property type="molecule type" value="Genomic_DNA"/>
</dbReference>
<evidence type="ECO:0000313" key="2">
    <source>
        <dbReference type="EMBL" id="QHT06631.1"/>
    </source>
</evidence>
<keyword evidence="1" id="KW-1133">Transmembrane helix</keyword>
<sequence length="108" mass="11945">MTEFMQFADKTKDVCMYITSGLLVIALASFTKGILGNITSKIVKLSGIIILGAAAYAFVKELKDFLTDKPDILTNPKYSEFKKNTLMSCAVCIVLLVTIIYSLYSLLF</sequence>
<reference evidence="2" key="1">
    <citation type="journal article" date="2020" name="Nature">
        <title>Giant virus diversity and host interactions through global metagenomics.</title>
        <authorList>
            <person name="Schulz F."/>
            <person name="Roux S."/>
            <person name="Paez-Espino D."/>
            <person name="Jungbluth S."/>
            <person name="Walsh D.A."/>
            <person name="Denef V.J."/>
            <person name="McMahon K.D."/>
            <person name="Konstantinidis K.T."/>
            <person name="Eloe-Fadrosh E.A."/>
            <person name="Kyrpides N.C."/>
            <person name="Woyke T."/>
        </authorList>
    </citation>
    <scope>NUCLEOTIDE SEQUENCE</scope>
    <source>
        <strain evidence="2">GVMAG-M-3300021425-30</strain>
    </source>
</reference>
<feature type="transmembrane region" description="Helical" evidence="1">
    <location>
        <begin position="16"/>
        <end position="35"/>
    </location>
</feature>
<name>A0A6C0CQ70_9ZZZZ</name>
<feature type="transmembrane region" description="Helical" evidence="1">
    <location>
        <begin position="85"/>
        <end position="107"/>
    </location>
</feature>
<keyword evidence="1" id="KW-0472">Membrane</keyword>
<organism evidence="2">
    <name type="scientific">viral metagenome</name>
    <dbReference type="NCBI Taxonomy" id="1070528"/>
    <lineage>
        <taxon>unclassified sequences</taxon>
        <taxon>metagenomes</taxon>
        <taxon>organismal metagenomes</taxon>
    </lineage>
</organism>
<accession>A0A6C0CQ70</accession>
<dbReference type="AlphaFoldDB" id="A0A6C0CQ70"/>
<protein>
    <submittedName>
        <fullName evidence="2">Uncharacterized protein</fullName>
    </submittedName>
</protein>
<proteinExistence type="predicted"/>
<keyword evidence="1" id="KW-0812">Transmembrane</keyword>
<feature type="transmembrane region" description="Helical" evidence="1">
    <location>
        <begin position="42"/>
        <end position="59"/>
    </location>
</feature>
<evidence type="ECO:0000256" key="1">
    <source>
        <dbReference type="SAM" id="Phobius"/>
    </source>
</evidence>